<keyword evidence="1" id="KW-0472">Membrane</keyword>
<dbReference type="AlphaFoldDB" id="A0AA51YGB0"/>
<feature type="transmembrane region" description="Helical" evidence="1">
    <location>
        <begin position="120"/>
        <end position="143"/>
    </location>
</feature>
<name>A0AA51YGB0_9PLAT</name>
<keyword evidence="2" id="KW-0496">Mitochondrion</keyword>
<feature type="transmembrane region" description="Helical" evidence="1">
    <location>
        <begin position="51"/>
        <end position="70"/>
    </location>
</feature>
<geneLocation type="mitochondrion" evidence="2"/>
<reference evidence="2" key="1">
    <citation type="submission" date="2022-11" db="EMBL/GenBank/DDBJ databases">
        <title>Amended diagnosis, mitochondrial genome, and phylogenetic position of Sphyranura euryceae (Neodermata, Monogenea, Polystomatidae), a parasite of the Oklahoma salamander.</title>
        <authorList>
            <person name="Leeming S."/>
            <person name="Hahn C."/>
            <person name="Koblmueller S."/>
            <person name="McAllister C."/>
            <person name="Vanhove M."/>
            <person name="Kmentova N."/>
        </authorList>
    </citation>
    <scope>NUCLEOTIDE SEQUENCE</scope>
</reference>
<organism evidence="2">
    <name type="scientific">Sphyranura euryceae</name>
    <dbReference type="NCBI Taxonomy" id="2996394"/>
    <lineage>
        <taxon>Eukaryota</taxon>
        <taxon>Metazoa</taxon>
        <taxon>Spiralia</taxon>
        <taxon>Lophotrochozoa</taxon>
        <taxon>Platyhelminthes</taxon>
        <taxon>Monogenea</taxon>
        <taxon>Polyopisthocotylea</taxon>
        <taxon>Polystomatidea</taxon>
        <taxon>Sphyranuridae</taxon>
        <taxon>Sphyranura</taxon>
    </lineage>
</organism>
<accession>A0AA51YGB0</accession>
<keyword evidence="1" id="KW-0812">Transmembrane</keyword>
<sequence length="151" mass="17335">MIMVLSLLTFYSIILICFCIFFNPVICCLLLLLNSILLSSVLFFIFSSSWYSLLFCVVYLGGVYMILLFVSAQLQNESLSNFSLLFVLLFFIVLSCWFSQDLSFNIYNVSDLSTIICDIYSRSSYLVLVISVLLTFFSISNIVSRKNSFLR</sequence>
<keyword evidence="1" id="KW-1133">Transmembrane helix</keyword>
<feature type="transmembrane region" description="Helical" evidence="1">
    <location>
        <begin position="82"/>
        <end position="100"/>
    </location>
</feature>
<gene>
    <name evidence="2" type="primary">nad6</name>
</gene>
<proteinExistence type="predicted"/>
<dbReference type="EMBL" id="OP920606">
    <property type="protein sequence ID" value="WMV02080.1"/>
    <property type="molecule type" value="Genomic_DNA"/>
</dbReference>
<evidence type="ECO:0000313" key="2">
    <source>
        <dbReference type="EMBL" id="WMV02080.1"/>
    </source>
</evidence>
<evidence type="ECO:0000256" key="1">
    <source>
        <dbReference type="SAM" id="Phobius"/>
    </source>
</evidence>
<feature type="transmembrane region" description="Helical" evidence="1">
    <location>
        <begin position="12"/>
        <end position="45"/>
    </location>
</feature>
<protein>
    <submittedName>
        <fullName evidence="2">NADH dehydrogenase subunit 6</fullName>
    </submittedName>
</protein>